<evidence type="ECO:0000313" key="2">
    <source>
        <dbReference type="Proteomes" id="UP000180098"/>
    </source>
</evidence>
<protein>
    <submittedName>
        <fullName evidence="1">Uncharacterized protein</fullName>
    </submittedName>
</protein>
<sequence length="63" mass="7568">MVEPMAPEARQFSKFKNFTISYFLEKRKRLAWLWQVKMLKKYKLGVNIRGKKELGKPSPFFSN</sequence>
<proteinExistence type="predicted"/>
<keyword evidence="2" id="KW-1185">Reference proteome</keyword>
<dbReference type="AlphaFoldDB" id="A0A1S2LCV2"/>
<dbReference type="Proteomes" id="UP000180098">
    <property type="component" value="Unassembled WGS sequence"/>
</dbReference>
<accession>A0A1S2LCV2</accession>
<name>A0A1S2LCV2_9BACI</name>
<dbReference type="EMBL" id="MLQQ01000042">
    <property type="protein sequence ID" value="OIJ09883.1"/>
    <property type="molecule type" value="Genomic_DNA"/>
</dbReference>
<reference evidence="1 2" key="1">
    <citation type="submission" date="2016-10" db="EMBL/GenBank/DDBJ databases">
        <title>Draft genome sequences of four alkaliphilic bacteria belonging to the Anaerobacillus genus.</title>
        <authorList>
            <person name="Bassil N.M."/>
            <person name="Lloyd J.R."/>
        </authorList>
    </citation>
    <scope>NUCLEOTIDE SEQUENCE [LARGE SCALE GENOMIC DNA]</scope>
    <source>
        <strain evidence="1 2">DSM 15340</strain>
    </source>
</reference>
<evidence type="ECO:0000313" key="1">
    <source>
        <dbReference type="EMBL" id="OIJ09883.1"/>
    </source>
</evidence>
<comment type="caution">
    <text evidence="1">The sequence shown here is derived from an EMBL/GenBank/DDBJ whole genome shotgun (WGS) entry which is preliminary data.</text>
</comment>
<organism evidence="1 2">
    <name type="scientific">Anaerobacillus arseniciselenatis</name>
    <dbReference type="NCBI Taxonomy" id="85682"/>
    <lineage>
        <taxon>Bacteria</taxon>
        <taxon>Bacillati</taxon>
        <taxon>Bacillota</taxon>
        <taxon>Bacilli</taxon>
        <taxon>Bacillales</taxon>
        <taxon>Bacillaceae</taxon>
        <taxon>Anaerobacillus</taxon>
    </lineage>
</organism>
<gene>
    <name evidence="1" type="ORF">BKP35_15470</name>
</gene>